<gene>
    <name evidence="1" type="ORF">D9Q98_004045</name>
</gene>
<proteinExistence type="predicted"/>
<name>A0A9D4TRJ3_CHLVU</name>
<dbReference type="EMBL" id="SIDB01000005">
    <property type="protein sequence ID" value="KAI3432496.1"/>
    <property type="molecule type" value="Genomic_DNA"/>
</dbReference>
<evidence type="ECO:0000313" key="1">
    <source>
        <dbReference type="EMBL" id="KAI3432496.1"/>
    </source>
</evidence>
<reference evidence="1" key="1">
    <citation type="journal article" date="2019" name="Plant J.">
        <title>Chlorella vulgaris genome assembly and annotation reveals the molecular basis for metabolic acclimation to high light conditions.</title>
        <authorList>
            <person name="Cecchin M."/>
            <person name="Marcolungo L."/>
            <person name="Rossato M."/>
            <person name="Girolomoni L."/>
            <person name="Cosentino E."/>
            <person name="Cuine S."/>
            <person name="Li-Beisson Y."/>
            <person name="Delledonne M."/>
            <person name="Ballottari M."/>
        </authorList>
    </citation>
    <scope>NUCLEOTIDE SEQUENCE</scope>
    <source>
        <strain evidence="1">211/11P</strain>
    </source>
</reference>
<reference evidence="1" key="2">
    <citation type="submission" date="2020-11" db="EMBL/GenBank/DDBJ databases">
        <authorList>
            <person name="Cecchin M."/>
            <person name="Marcolungo L."/>
            <person name="Rossato M."/>
            <person name="Girolomoni L."/>
            <person name="Cosentino E."/>
            <person name="Cuine S."/>
            <person name="Li-Beisson Y."/>
            <person name="Delledonne M."/>
            <person name="Ballottari M."/>
        </authorList>
    </citation>
    <scope>NUCLEOTIDE SEQUENCE</scope>
    <source>
        <strain evidence="1">211/11P</strain>
        <tissue evidence="1">Whole cell</tissue>
    </source>
</reference>
<organism evidence="1 2">
    <name type="scientific">Chlorella vulgaris</name>
    <name type="common">Green alga</name>
    <dbReference type="NCBI Taxonomy" id="3077"/>
    <lineage>
        <taxon>Eukaryota</taxon>
        <taxon>Viridiplantae</taxon>
        <taxon>Chlorophyta</taxon>
        <taxon>core chlorophytes</taxon>
        <taxon>Trebouxiophyceae</taxon>
        <taxon>Chlorellales</taxon>
        <taxon>Chlorellaceae</taxon>
        <taxon>Chlorella clade</taxon>
        <taxon>Chlorella</taxon>
    </lineage>
</organism>
<dbReference type="AlphaFoldDB" id="A0A9D4TRJ3"/>
<protein>
    <submittedName>
        <fullName evidence="1">Uncharacterized protein</fullName>
    </submittedName>
</protein>
<accession>A0A9D4TRJ3</accession>
<sequence length="118" mass="12705">MSMIRAFITSGTGLAVARIREAVFLDDPLSDALAITAVYLTTVGGAKLLSSCYECSDVAQVMHRTYWRGAYLLGHGAAHGKVVSWLVFMVTPLAVLGRWTEFALASVPLACVVIRKCV</sequence>
<comment type="caution">
    <text evidence="1">The sequence shown here is derived from an EMBL/GenBank/DDBJ whole genome shotgun (WGS) entry which is preliminary data.</text>
</comment>
<keyword evidence="2" id="KW-1185">Reference proteome</keyword>
<evidence type="ECO:0000313" key="2">
    <source>
        <dbReference type="Proteomes" id="UP001055712"/>
    </source>
</evidence>
<dbReference type="Proteomes" id="UP001055712">
    <property type="component" value="Unassembled WGS sequence"/>
</dbReference>